<dbReference type="EMBL" id="GGEC01090685">
    <property type="protein sequence ID" value="MBX71169.1"/>
    <property type="molecule type" value="Transcribed_RNA"/>
</dbReference>
<proteinExistence type="predicted"/>
<name>A0A2P2QVX6_RHIMU</name>
<dbReference type="AlphaFoldDB" id="A0A2P2QVX6"/>
<accession>A0A2P2QVX6</accession>
<organism evidence="1">
    <name type="scientific">Rhizophora mucronata</name>
    <name type="common">Asiatic mangrove</name>
    <dbReference type="NCBI Taxonomy" id="61149"/>
    <lineage>
        <taxon>Eukaryota</taxon>
        <taxon>Viridiplantae</taxon>
        <taxon>Streptophyta</taxon>
        <taxon>Embryophyta</taxon>
        <taxon>Tracheophyta</taxon>
        <taxon>Spermatophyta</taxon>
        <taxon>Magnoliopsida</taxon>
        <taxon>eudicotyledons</taxon>
        <taxon>Gunneridae</taxon>
        <taxon>Pentapetalae</taxon>
        <taxon>rosids</taxon>
        <taxon>fabids</taxon>
        <taxon>Malpighiales</taxon>
        <taxon>Rhizophoraceae</taxon>
        <taxon>Rhizophora</taxon>
    </lineage>
</organism>
<protein>
    <submittedName>
        <fullName evidence="1">Uncharacterized protein</fullName>
    </submittedName>
</protein>
<reference evidence="1" key="1">
    <citation type="submission" date="2018-02" db="EMBL/GenBank/DDBJ databases">
        <title>Rhizophora mucronata_Transcriptome.</title>
        <authorList>
            <person name="Meera S.P."/>
            <person name="Sreeshan A."/>
            <person name="Augustine A."/>
        </authorList>
    </citation>
    <scope>NUCLEOTIDE SEQUENCE</scope>
    <source>
        <tissue evidence="1">Leaf</tissue>
    </source>
</reference>
<sequence length="29" mass="3413">MLFYMWSDRSLVQNLSSICKLPFKVVLHG</sequence>
<evidence type="ECO:0000313" key="1">
    <source>
        <dbReference type="EMBL" id="MBX71169.1"/>
    </source>
</evidence>